<protein>
    <submittedName>
        <fullName evidence="1">Uncharacterized protein</fullName>
    </submittedName>
</protein>
<name>A0A4Q1BD53_TREME</name>
<dbReference type="EMBL" id="SDIL01000241">
    <property type="protein sequence ID" value="RXK34655.1"/>
    <property type="molecule type" value="Genomic_DNA"/>
</dbReference>
<proteinExistence type="predicted"/>
<sequence>MSSTTPAHSVTIDTNSTPTQYQSDVDRIFAGLDTKPPTDHYFITELTDRPQTIVNTFHIHPQYLSVGHPIVWNDEFMPLKSHSNAEQLKGHVGRLQKALEEKHLQKLETSTGPVNPEDVHSNMVDLAHVEQDIEFTRYMLGLVDICDQYYMPGNTEKSFKVE</sequence>
<dbReference type="AlphaFoldDB" id="A0A4Q1BD53"/>
<dbReference type="VEuPathDB" id="FungiDB:TREMEDRAFT_59491"/>
<feature type="non-terminal residue" evidence="1">
    <location>
        <position position="162"/>
    </location>
</feature>
<organism evidence="1 2">
    <name type="scientific">Tremella mesenterica</name>
    <name type="common">Jelly fungus</name>
    <dbReference type="NCBI Taxonomy" id="5217"/>
    <lineage>
        <taxon>Eukaryota</taxon>
        <taxon>Fungi</taxon>
        <taxon>Dikarya</taxon>
        <taxon>Basidiomycota</taxon>
        <taxon>Agaricomycotina</taxon>
        <taxon>Tremellomycetes</taxon>
        <taxon>Tremellales</taxon>
        <taxon>Tremellaceae</taxon>
        <taxon>Tremella</taxon>
    </lineage>
</organism>
<comment type="caution">
    <text evidence="1">The sequence shown here is derived from an EMBL/GenBank/DDBJ whole genome shotgun (WGS) entry which is preliminary data.</text>
</comment>
<reference evidence="1 2" key="1">
    <citation type="submission" date="2016-06" db="EMBL/GenBank/DDBJ databases">
        <title>Evolution of pathogenesis and genome organization in the Tremellales.</title>
        <authorList>
            <person name="Cuomo C."/>
            <person name="Litvintseva A."/>
            <person name="Heitman J."/>
            <person name="Chen Y."/>
            <person name="Sun S."/>
            <person name="Springer D."/>
            <person name="Dromer F."/>
            <person name="Young S."/>
            <person name="Zeng Q."/>
            <person name="Chapman S."/>
            <person name="Gujja S."/>
            <person name="Saif S."/>
            <person name="Birren B."/>
        </authorList>
    </citation>
    <scope>NUCLEOTIDE SEQUENCE [LARGE SCALE GENOMIC DNA]</scope>
    <source>
        <strain evidence="1 2">ATCC 28783</strain>
    </source>
</reference>
<evidence type="ECO:0000313" key="1">
    <source>
        <dbReference type="EMBL" id="RXK34655.1"/>
    </source>
</evidence>
<dbReference type="Proteomes" id="UP000289152">
    <property type="component" value="Unassembled WGS sequence"/>
</dbReference>
<keyword evidence="2" id="KW-1185">Reference proteome</keyword>
<accession>A0A4Q1BD53</accession>
<evidence type="ECO:0000313" key="2">
    <source>
        <dbReference type="Proteomes" id="UP000289152"/>
    </source>
</evidence>
<gene>
    <name evidence="1" type="ORF">M231_08090</name>
</gene>
<dbReference type="InParanoid" id="A0A4Q1BD53"/>